<proteinExistence type="predicted"/>
<keyword evidence="3" id="KW-1185">Reference proteome</keyword>
<evidence type="ECO:0000313" key="3">
    <source>
        <dbReference type="Proteomes" id="UP000319756"/>
    </source>
</evidence>
<evidence type="ECO:0000256" key="1">
    <source>
        <dbReference type="SAM" id="Phobius"/>
    </source>
</evidence>
<dbReference type="Proteomes" id="UP000319756">
    <property type="component" value="Chromosome"/>
</dbReference>
<feature type="transmembrane region" description="Helical" evidence="1">
    <location>
        <begin position="40"/>
        <end position="60"/>
    </location>
</feature>
<name>A0A514LG45_9BACI</name>
<sequence length="125" mass="14499">MRLLTSIGLLIVIFLFAFFYTDLLNFTGIDPEIDFRMLEYMMLESSLFIVAGAVLSLLFVDLRRFHLRAFSMVAWIGAGVLLVCYWMPYPNFLPDARIFHPEAQPFLMITVGMLIMAGFFKNRKE</sequence>
<keyword evidence="1" id="KW-0472">Membrane</keyword>
<gene>
    <name evidence="2" type="ORF">EPH95_06170</name>
</gene>
<keyword evidence="1" id="KW-1133">Transmembrane helix</keyword>
<evidence type="ECO:0000313" key="2">
    <source>
        <dbReference type="EMBL" id="QDI90813.1"/>
    </source>
</evidence>
<keyword evidence="1" id="KW-0812">Transmembrane</keyword>
<organism evidence="2 3">
    <name type="scientific">Salicibibacter halophilus</name>
    <dbReference type="NCBI Taxonomy" id="2502791"/>
    <lineage>
        <taxon>Bacteria</taxon>
        <taxon>Bacillati</taxon>
        <taxon>Bacillota</taxon>
        <taxon>Bacilli</taxon>
        <taxon>Bacillales</taxon>
        <taxon>Bacillaceae</taxon>
        <taxon>Salicibibacter</taxon>
    </lineage>
</organism>
<accession>A0A514LG45</accession>
<protein>
    <submittedName>
        <fullName evidence="2">Uncharacterized protein</fullName>
    </submittedName>
</protein>
<dbReference type="AlphaFoldDB" id="A0A514LG45"/>
<dbReference type="RefSeq" id="WP_142088263.1">
    <property type="nucleotide sequence ID" value="NZ_CP035485.1"/>
</dbReference>
<dbReference type="KEGG" id="sale:EPH95_06170"/>
<feature type="transmembrane region" description="Helical" evidence="1">
    <location>
        <begin position="103"/>
        <end position="120"/>
    </location>
</feature>
<reference evidence="3" key="1">
    <citation type="submission" date="2019-01" db="EMBL/GenBank/DDBJ databases">
        <title>Genomic analysis of Salicibibacter sp. NKC3-5.</title>
        <authorList>
            <person name="Oh Y.J."/>
        </authorList>
    </citation>
    <scope>NUCLEOTIDE SEQUENCE [LARGE SCALE GENOMIC DNA]</scope>
    <source>
        <strain evidence="3">NKC3-5</strain>
    </source>
</reference>
<feature type="transmembrane region" description="Helical" evidence="1">
    <location>
        <begin position="67"/>
        <end position="88"/>
    </location>
</feature>
<feature type="transmembrane region" description="Helical" evidence="1">
    <location>
        <begin position="7"/>
        <end position="28"/>
    </location>
</feature>
<dbReference type="EMBL" id="CP035485">
    <property type="protein sequence ID" value="QDI90813.1"/>
    <property type="molecule type" value="Genomic_DNA"/>
</dbReference>
<dbReference type="OrthoDB" id="9841748at2"/>